<dbReference type="Proteomes" id="UP000295367">
    <property type="component" value="Unassembled WGS sequence"/>
</dbReference>
<evidence type="ECO:0000256" key="1">
    <source>
        <dbReference type="ARBA" id="ARBA00001275"/>
    </source>
</evidence>
<reference evidence="6 7" key="1">
    <citation type="submission" date="2019-03" db="EMBL/GenBank/DDBJ databases">
        <title>Genomic Encyclopedia of Type Strains, Phase IV (KMG-IV): sequencing the most valuable type-strain genomes for metagenomic binning, comparative biology and taxonomic classification.</title>
        <authorList>
            <person name="Goeker M."/>
        </authorList>
    </citation>
    <scope>NUCLEOTIDE SEQUENCE [LARGE SCALE GENOMIC DNA]</scope>
    <source>
        <strain evidence="6 7">DSM 100309</strain>
    </source>
</reference>
<dbReference type="NCBIfam" id="TIGR02094">
    <property type="entry name" value="more_P_ylases"/>
    <property type="match status" value="1"/>
</dbReference>
<dbReference type="OrthoDB" id="7229284at2"/>
<dbReference type="EMBL" id="SMCO01000010">
    <property type="protein sequence ID" value="TCV85117.1"/>
    <property type="molecule type" value="Genomic_DNA"/>
</dbReference>
<dbReference type="InterPro" id="IPR000811">
    <property type="entry name" value="Glyco_trans_35"/>
</dbReference>
<evidence type="ECO:0000259" key="5">
    <source>
        <dbReference type="Pfam" id="PF11897"/>
    </source>
</evidence>
<feature type="domain" description="DUF3417" evidence="5">
    <location>
        <begin position="9"/>
        <end position="115"/>
    </location>
</feature>
<dbReference type="PIRSF" id="PIRSF000460">
    <property type="entry name" value="Pprylas_GlgP"/>
    <property type="match status" value="1"/>
</dbReference>
<comment type="similarity">
    <text evidence="2">Belongs to the glycogen phosphorylase family.</text>
</comment>
<dbReference type="RefSeq" id="WP_124945288.1">
    <property type="nucleotide sequence ID" value="NZ_BHVT01000010.1"/>
</dbReference>
<comment type="catalytic activity">
    <reaction evidence="1">
        <text>[(1-&gt;4)-alpha-D-glucosyl](n) + phosphate = [(1-&gt;4)-alpha-D-glucosyl](n-1) + alpha-D-glucose 1-phosphate</text>
        <dbReference type="Rhea" id="RHEA:41732"/>
        <dbReference type="Rhea" id="RHEA-COMP:9584"/>
        <dbReference type="Rhea" id="RHEA-COMP:9586"/>
        <dbReference type="ChEBI" id="CHEBI:15444"/>
        <dbReference type="ChEBI" id="CHEBI:43474"/>
        <dbReference type="ChEBI" id="CHEBI:58601"/>
        <dbReference type="EC" id="2.4.1.1"/>
    </reaction>
</comment>
<dbReference type="AlphaFoldDB" id="A0A4R3Y0X4"/>
<dbReference type="InterPro" id="IPR011834">
    <property type="entry name" value="Agluc_phsphrylas"/>
</dbReference>
<dbReference type="PANTHER" id="PTHR42655">
    <property type="entry name" value="GLYCOGEN PHOSPHORYLASE"/>
    <property type="match status" value="1"/>
</dbReference>
<gene>
    <name evidence="6" type="ORF">EDC63_1106</name>
</gene>
<keyword evidence="7" id="KW-1185">Reference proteome</keyword>
<dbReference type="GO" id="GO:0030170">
    <property type="term" value="F:pyridoxal phosphate binding"/>
    <property type="evidence" value="ECO:0007669"/>
    <property type="project" value="InterPro"/>
</dbReference>
<dbReference type="Pfam" id="PF11897">
    <property type="entry name" value="DUF3417"/>
    <property type="match status" value="1"/>
</dbReference>
<protein>
    <submittedName>
        <fullName evidence="6">Starch phosphorylase</fullName>
    </submittedName>
</protein>
<dbReference type="SUPFAM" id="SSF53756">
    <property type="entry name" value="UDP-Glycosyltransferase/glycogen phosphorylase"/>
    <property type="match status" value="1"/>
</dbReference>
<keyword evidence="3" id="KW-0021">Allosteric enzyme</keyword>
<organism evidence="6 7">
    <name type="scientific">Sulfurirhabdus autotrophica</name>
    <dbReference type="NCBI Taxonomy" id="1706046"/>
    <lineage>
        <taxon>Bacteria</taxon>
        <taxon>Pseudomonadati</taxon>
        <taxon>Pseudomonadota</taxon>
        <taxon>Betaproteobacteria</taxon>
        <taxon>Nitrosomonadales</taxon>
        <taxon>Sulfuricellaceae</taxon>
        <taxon>Sulfurirhabdus</taxon>
    </lineage>
</organism>
<sequence>MVHPYLRELPQGLEKLVELSLDLHWAWSHGSDHLWQEIDPAVWARTKNPWLILQSVSERRLEQLAQDQSFLAELDRLEQARRDYHKSESWFGDNYANNDGLIAYFSMEYGLTEALPLYSGGLGMLAGDHLKTASDLGVPIVAVGLLYQEGYFRQMLDARGRQLEIYPYNIPTSMPITPVRAEDGSWLGVPIELPGRILILRVWQVQVGKVNLYLLDSNDAMNTPLDRGITGKLYGGGLETRLVQEIALGLGGWRALAALGLRPDVCHLNEGHAAFVTMERARYFMEENNVDFWEALWATRGGNVFTTHTPVAAAFDVYPRVLIKEYGAHYAKQLGVSARELMALGSKSHNGDDDAFNMAYLAMRTCNRVNGVSELHGKVSRRIFDDLYPHWPEREIPVGHITNGIHVPSWDSPWADEIWTKTCGKGRWLGTPETLSEAIKSLGDNALWQFRGKERHELVQYARHRLARQLGQRGADDEMLAKAENFLDPNMLTLGFARRFTEYKRPNLLLRDPDRLERLLTNSVHPVQLIVAGKAHPQDETGKLFIQAWAEFVSRPSVRAHVVFLEDYDMDLAQEMVQGVDVWINTPRRPWEASGTSGMKVLVNGGLNLSELDGWWAEAYTPGVGWALGDGQEHAEPGWDAVEAEQLYDLLEHEIVPMYYRRDSQGIPCEWVARMRASMSQLAPQFSSNRMLQEYVRNAYLPAIASYRKRTAEGGRLGKVLAAWESEVRRNWHEIHLSNLEVKQQEGGWLFSLQVYLGAIPPESVRVQLYAEPEAGETVELPMMACGCDIPGAIHGYVYDCAIMTTRPASDFTPRVMAYHADVLTPIETGLIVWWQGTS</sequence>
<evidence type="ECO:0000256" key="2">
    <source>
        <dbReference type="ARBA" id="ARBA00006047"/>
    </source>
</evidence>
<evidence type="ECO:0000256" key="3">
    <source>
        <dbReference type="ARBA" id="ARBA00022533"/>
    </source>
</evidence>
<proteinExistence type="inferred from homology"/>
<evidence type="ECO:0000313" key="7">
    <source>
        <dbReference type="Proteomes" id="UP000295367"/>
    </source>
</evidence>
<dbReference type="InterPro" id="IPR052182">
    <property type="entry name" value="Glycogen/Maltodextrin_Phosph"/>
</dbReference>
<evidence type="ECO:0000256" key="4">
    <source>
        <dbReference type="PIRSR" id="PIRSR000460-1"/>
    </source>
</evidence>
<accession>A0A4R3Y0X4</accession>
<dbReference type="PANTHER" id="PTHR42655:SF1">
    <property type="entry name" value="GLYCOGEN PHOSPHORYLASE"/>
    <property type="match status" value="1"/>
</dbReference>
<comment type="caution">
    <text evidence="6">The sequence shown here is derived from an EMBL/GenBank/DDBJ whole genome shotgun (WGS) entry which is preliminary data.</text>
</comment>
<dbReference type="Gene3D" id="3.40.50.2000">
    <property type="entry name" value="Glycogen Phosphorylase B"/>
    <property type="match status" value="2"/>
</dbReference>
<dbReference type="Pfam" id="PF00343">
    <property type="entry name" value="Phosphorylase"/>
    <property type="match status" value="1"/>
</dbReference>
<name>A0A4R3Y0X4_9PROT</name>
<evidence type="ECO:0000313" key="6">
    <source>
        <dbReference type="EMBL" id="TCV85117.1"/>
    </source>
</evidence>
<feature type="modified residue" description="N6-(pyridoxal phosphate)lysine" evidence="4">
    <location>
        <position position="600"/>
    </location>
</feature>
<dbReference type="GO" id="GO:0008184">
    <property type="term" value="F:glycogen phosphorylase activity"/>
    <property type="evidence" value="ECO:0007669"/>
    <property type="project" value="InterPro"/>
</dbReference>
<keyword evidence="4" id="KW-0663">Pyridoxal phosphate</keyword>
<dbReference type="GO" id="GO:0005975">
    <property type="term" value="P:carbohydrate metabolic process"/>
    <property type="evidence" value="ECO:0007669"/>
    <property type="project" value="InterPro"/>
</dbReference>
<dbReference type="InterPro" id="IPR024517">
    <property type="entry name" value="Glycogen_phosphorylase_DUF3417"/>
</dbReference>